<accession>A0A8J8YNC4</accession>
<organism evidence="8">
    <name type="scientific">Zea mays</name>
    <name type="common">Maize</name>
    <dbReference type="NCBI Taxonomy" id="4577"/>
    <lineage>
        <taxon>Eukaryota</taxon>
        <taxon>Viridiplantae</taxon>
        <taxon>Streptophyta</taxon>
        <taxon>Embryophyta</taxon>
        <taxon>Tracheophyta</taxon>
        <taxon>Spermatophyta</taxon>
        <taxon>Magnoliopsida</taxon>
        <taxon>Liliopsida</taxon>
        <taxon>Poales</taxon>
        <taxon>Poaceae</taxon>
        <taxon>PACMAD clade</taxon>
        <taxon>Panicoideae</taxon>
        <taxon>Andropogonodae</taxon>
        <taxon>Andropogoneae</taxon>
        <taxon>Tripsacinae</taxon>
        <taxon>Zea</taxon>
    </lineage>
</organism>
<dbReference type="Gene3D" id="2.40.70.10">
    <property type="entry name" value="Acid Proteases"/>
    <property type="match status" value="2"/>
</dbReference>
<evidence type="ECO:0000256" key="6">
    <source>
        <dbReference type="SAM" id="SignalP"/>
    </source>
</evidence>
<sequence>MKDCSMSELLAYALIFTLLFTAAATPTAGLTMRADLTHVDKGRGFTRWERLSRMAVRSRARAASLYQRGGHYGQPVTATAVPSSGEYLIHFNIGTPRPQRVALTMDTGSDLVWTQCTPCPVCFDQPFPLFDPSVSSTFRAVACPDPICRPSSGLSVSACALKTFRCFYLCSYGDKSITAGYIFKDTFTFMSPNGEGAPPVAVSGLAFGCGDYNTGVFASNESGIAGFGRGPLSLPSQLRVGRFSYCLTSHDETESNKTSAVFLGTPPNGLRAHSSGPFRSTPIIHSPSFPTFYYLSLEGITVGKTRLPVDSSVFALKKDGSGGTVIDSGTGVTTFPAAVFEQLKNEFVAQLPLPRYDNTSEVGNLLCFQRPKGGKQVPVPKLIFHLASADMDLPRENYIPEDTDSGVMCLMINGAEVDMVLIGNFQQQNMHIVYDVENSKLLFASAQCDKM</sequence>
<comment type="similarity">
    <text evidence="1">Belongs to the peptidase A1 family.</text>
</comment>
<evidence type="ECO:0000259" key="7">
    <source>
        <dbReference type="PROSITE" id="PS51767"/>
    </source>
</evidence>
<evidence type="ECO:0000256" key="2">
    <source>
        <dbReference type="ARBA" id="ARBA00022670"/>
    </source>
</evidence>
<dbReference type="PANTHER" id="PTHR47967:SF31">
    <property type="entry name" value="ASPARTYL PROTEASE FAMILY PROTEIN"/>
    <property type="match status" value="1"/>
</dbReference>
<keyword evidence="5" id="KW-0325">Glycoprotein</keyword>
<dbReference type="PROSITE" id="PS51767">
    <property type="entry name" value="PEPTIDASE_A1"/>
    <property type="match status" value="1"/>
</dbReference>
<reference evidence="8" key="1">
    <citation type="journal article" date="2018" name="Nat. Genet.">
        <title>Extensive intraspecific gene order and gene structural variations between Mo17 and other maize genomes.</title>
        <authorList>
            <person name="Sun S."/>
            <person name="Zhou Y."/>
            <person name="Chen J."/>
            <person name="Shi J."/>
            <person name="Zhao H."/>
            <person name="Zhao H."/>
            <person name="Song W."/>
            <person name="Zhang M."/>
            <person name="Cui Y."/>
            <person name="Dong X."/>
            <person name="Liu H."/>
            <person name="Ma X."/>
            <person name="Jiao Y."/>
            <person name="Wang B."/>
            <person name="Wei X."/>
            <person name="Stein J.C."/>
            <person name="Glaubitz J.C."/>
            <person name="Lu F."/>
            <person name="Yu G."/>
            <person name="Liang C."/>
            <person name="Fengler K."/>
            <person name="Li B."/>
            <person name="Rafalski A."/>
            <person name="Schnable P.S."/>
            <person name="Ware D.H."/>
            <person name="Buckler E.S."/>
            <person name="Lai J."/>
        </authorList>
    </citation>
    <scope>NUCLEOTIDE SEQUENCE [LARGE SCALE GENOMIC DNA]</scope>
    <source>
        <tissue evidence="8">Seedling</tissue>
    </source>
</reference>
<keyword evidence="2" id="KW-0645">Protease</keyword>
<dbReference type="InterPro" id="IPR034161">
    <property type="entry name" value="Pepsin-like_plant"/>
</dbReference>
<dbReference type="InterPro" id="IPR032861">
    <property type="entry name" value="TAXi_N"/>
</dbReference>
<dbReference type="GO" id="GO:0004190">
    <property type="term" value="F:aspartic-type endopeptidase activity"/>
    <property type="evidence" value="ECO:0007669"/>
    <property type="project" value="UniProtKB-KW"/>
</dbReference>
<dbReference type="PANTHER" id="PTHR47967">
    <property type="entry name" value="OS07G0603500 PROTEIN-RELATED"/>
    <property type="match status" value="1"/>
</dbReference>
<dbReference type="GO" id="GO:0006508">
    <property type="term" value="P:proteolysis"/>
    <property type="evidence" value="ECO:0007669"/>
    <property type="project" value="UniProtKB-KW"/>
</dbReference>
<dbReference type="FunFam" id="2.40.70.10:FF:000029">
    <property type="entry name" value="Aspartyl protease family protein"/>
    <property type="match status" value="1"/>
</dbReference>
<evidence type="ECO:0000256" key="1">
    <source>
        <dbReference type="ARBA" id="ARBA00007447"/>
    </source>
</evidence>
<keyword evidence="6" id="KW-0732">Signal</keyword>
<feature type="signal peptide" evidence="6">
    <location>
        <begin position="1"/>
        <end position="24"/>
    </location>
</feature>
<dbReference type="Pfam" id="PF14543">
    <property type="entry name" value="TAXi_N"/>
    <property type="match status" value="1"/>
</dbReference>
<dbReference type="SMR" id="A0A8J8YNC4"/>
<dbReference type="InterPro" id="IPR051708">
    <property type="entry name" value="Plant_Aspart_Prot_A1"/>
</dbReference>
<evidence type="ECO:0000256" key="5">
    <source>
        <dbReference type="ARBA" id="ARBA00023180"/>
    </source>
</evidence>
<evidence type="ECO:0000256" key="4">
    <source>
        <dbReference type="ARBA" id="ARBA00022801"/>
    </source>
</evidence>
<dbReference type="AlphaFoldDB" id="A0A8J8YNC4"/>
<dbReference type="HOGENOM" id="CLU_005738_1_0_1"/>
<keyword evidence="3" id="KW-0064">Aspartyl protease</keyword>
<feature type="chain" id="PRO_5035312386" evidence="6">
    <location>
        <begin position="25"/>
        <end position="451"/>
    </location>
</feature>
<keyword evidence="4" id="KW-0378">Hydrolase</keyword>
<comment type="caution">
    <text evidence="8">The sequence shown here is derived from an EMBL/GenBank/DDBJ whole genome shotgun (WGS) entry which is preliminary data.</text>
</comment>
<dbReference type="EMBL" id="NCVQ01000010">
    <property type="protein sequence ID" value="PWZ05193.1"/>
    <property type="molecule type" value="Genomic_DNA"/>
</dbReference>
<dbReference type="Proteomes" id="UP000251960">
    <property type="component" value="Chromosome 9"/>
</dbReference>
<evidence type="ECO:0000313" key="8">
    <source>
        <dbReference type="EMBL" id="PWZ05193.1"/>
    </source>
</evidence>
<protein>
    <submittedName>
        <fullName evidence="8">Aspartic proteinase nepenthesin-1</fullName>
    </submittedName>
</protein>
<dbReference type="OMA" id="GFTRWER"/>
<gene>
    <name evidence="8" type="primary">nep1_0</name>
    <name evidence="8" type="ORF">Zm00014a_037439</name>
</gene>
<feature type="domain" description="Peptidase A1" evidence="7">
    <location>
        <begin position="87"/>
        <end position="444"/>
    </location>
</feature>
<dbReference type="InterPro" id="IPR021109">
    <property type="entry name" value="Peptidase_aspartic_dom_sf"/>
</dbReference>
<name>A0A8J8YNC4_MAIZE</name>
<dbReference type="CDD" id="cd05476">
    <property type="entry name" value="pepsin_A_like_plant"/>
    <property type="match status" value="1"/>
</dbReference>
<evidence type="ECO:0000256" key="3">
    <source>
        <dbReference type="ARBA" id="ARBA00022750"/>
    </source>
</evidence>
<dbReference type="InterPro" id="IPR032799">
    <property type="entry name" value="TAXi_C"/>
</dbReference>
<dbReference type="InterPro" id="IPR033121">
    <property type="entry name" value="PEPTIDASE_A1"/>
</dbReference>
<proteinExistence type="inferred from homology"/>
<dbReference type="Pfam" id="PF14541">
    <property type="entry name" value="TAXi_C"/>
    <property type="match status" value="1"/>
</dbReference>
<dbReference type="SUPFAM" id="SSF50630">
    <property type="entry name" value="Acid proteases"/>
    <property type="match status" value="1"/>
</dbReference>